<dbReference type="AlphaFoldDB" id="W4KER6"/>
<dbReference type="KEGG" id="hir:HETIRDRAFT_225924"/>
<dbReference type="Pfam" id="PF17109">
    <property type="entry name" value="Goodbye"/>
    <property type="match status" value="1"/>
</dbReference>
<dbReference type="PANTHER" id="PTHR10039:SF16">
    <property type="entry name" value="GPI INOSITOL-DEACYLASE"/>
    <property type="match status" value="1"/>
</dbReference>
<dbReference type="PANTHER" id="PTHR10039">
    <property type="entry name" value="AMELOGENIN"/>
    <property type="match status" value="1"/>
</dbReference>
<dbReference type="InParanoid" id="W4KER6"/>
<proteinExistence type="predicted"/>
<dbReference type="eggNOG" id="KOG0502">
    <property type="taxonomic scope" value="Eukaryota"/>
</dbReference>
<dbReference type="HOGENOM" id="CLU_000288_34_23_1"/>
<feature type="repeat" description="ANK" evidence="2">
    <location>
        <begin position="839"/>
        <end position="868"/>
    </location>
</feature>
<keyword evidence="5" id="KW-1185">Reference proteome</keyword>
<dbReference type="InterPro" id="IPR027417">
    <property type="entry name" value="P-loop_NTPase"/>
</dbReference>
<dbReference type="PROSITE" id="PS50837">
    <property type="entry name" value="NACHT"/>
    <property type="match status" value="1"/>
</dbReference>
<protein>
    <recommendedName>
        <fullName evidence="3">NACHT domain-containing protein</fullName>
    </recommendedName>
</protein>
<dbReference type="PROSITE" id="PS50297">
    <property type="entry name" value="ANK_REP_REGION"/>
    <property type="match status" value="2"/>
</dbReference>
<keyword evidence="2" id="KW-0040">ANK repeat</keyword>
<dbReference type="OrthoDB" id="7464126at2759"/>
<dbReference type="EMBL" id="KI925456">
    <property type="protein sequence ID" value="ETW83566.1"/>
    <property type="molecule type" value="Genomic_DNA"/>
</dbReference>
<dbReference type="Proteomes" id="UP000030671">
    <property type="component" value="Unassembled WGS sequence"/>
</dbReference>
<accession>W4KER6</accession>
<dbReference type="SMART" id="SM00248">
    <property type="entry name" value="ANK"/>
    <property type="match status" value="4"/>
</dbReference>
<gene>
    <name evidence="4" type="ORF">HETIRDRAFT_225924</name>
</gene>
<feature type="non-terminal residue" evidence="4">
    <location>
        <position position="1"/>
    </location>
</feature>
<dbReference type="SUPFAM" id="SSF52540">
    <property type="entry name" value="P-loop containing nucleoside triphosphate hydrolases"/>
    <property type="match status" value="1"/>
</dbReference>
<feature type="domain" description="NACHT" evidence="3">
    <location>
        <begin position="260"/>
        <end position="401"/>
    </location>
</feature>
<sequence>IWDRAISAYNQYTESYYLIEGGLGADSPDALFGILDNELNRFKQYRKKGEKLRSAIESVLNMVNAFSDVVREGLATQFPPAKAVSVAIRVLLKTAKDVGGNYDMIIEMFEKLKGFMGRLHVYIKQNITEKFKEIIVDILAQVLVVLGVATKWIKKTRFIQYSKILFRKSTGVTDAMGKLQTFINREVPMRYNPYSRTIIVCISLKIQNIDDGLRQMIHSWLKPPDPTTDYNTAIETRQVGTGDWFIRREGFVHWMKTAGSFLWIHGIPGNGKTIICSTVIEALQARVDSSVALAYFYFDFNDYEKLIHRNMLHSLVFQLFQQCPGPLIDLYKRTNDGSRQSTVGELLDVLKRSAGSFSETYIILDGLDECVGSERTAVLRLLADIQSWDLEPLHVLAASRPVQEIKEKIKSFHRAHHVDLHDATAYIKGDIQVYLDNTLKDDPRLNKWGSTEKALIKDTLVKRANGMYVDVTTMFRWVHCQLDSLRDCVTAADLKTALKILPKTLDETYERILQNIPDHRQEAFHRILQFLCFSERPMLLGELAEVVTVAIDAKGQAHYDSESRMRDLSDVLKVCGSLVSLSTSPGAADNSTFDQWRPEFPSETLAARILRLAHFSVKEYLGSKRIRTGRASNYSVNAELANRSIAMTCLVYLMQFDTDELDENRMKKETDVALALYAARHWVSHFQQQGPAAHQPLQDLAQEFFHLPRRACFLNWIRMYDLDQSWDPPKWRREADTIPEPLYYSCSAGFLNISRWLLTKGANINAQGGQYGNALQASSTSSRESIVQLLLDGGAAINAQGGYLGNALQAAADGGHEKIVRLLLDQGAAINAQGGYFGNALQAASDGGHETVVRLLLDRGADLNTQGGRHGSALQA</sequence>
<dbReference type="PROSITE" id="PS50088">
    <property type="entry name" value="ANK_REPEAT"/>
    <property type="match status" value="2"/>
</dbReference>
<dbReference type="Pfam" id="PF12796">
    <property type="entry name" value="Ank_2"/>
    <property type="match status" value="1"/>
</dbReference>
<reference evidence="4 5" key="1">
    <citation type="journal article" date="2012" name="New Phytol.">
        <title>Insight into trade-off between wood decay and parasitism from the genome of a fungal forest pathogen.</title>
        <authorList>
            <person name="Olson A."/>
            <person name="Aerts A."/>
            <person name="Asiegbu F."/>
            <person name="Belbahri L."/>
            <person name="Bouzid O."/>
            <person name="Broberg A."/>
            <person name="Canback B."/>
            <person name="Coutinho P.M."/>
            <person name="Cullen D."/>
            <person name="Dalman K."/>
            <person name="Deflorio G."/>
            <person name="van Diepen L.T."/>
            <person name="Dunand C."/>
            <person name="Duplessis S."/>
            <person name="Durling M."/>
            <person name="Gonthier P."/>
            <person name="Grimwood J."/>
            <person name="Fossdal C.G."/>
            <person name="Hansson D."/>
            <person name="Henrissat B."/>
            <person name="Hietala A."/>
            <person name="Himmelstrand K."/>
            <person name="Hoffmeister D."/>
            <person name="Hogberg N."/>
            <person name="James T.Y."/>
            <person name="Karlsson M."/>
            <person name="Kohler A."/>
            <person name="Kues U."/>
            <person name="Lee Y.H."/>
            <person name="Lin Y.C."/>
            <person name="Lind M."/>
            <person name="Lindquist E."/>
            <person name="Lombard V."/>
            <person name="Lucas S."/>
            <person name="Lunden K."/>
            <person name="Morin E."/>
            <person name="Murat C."/>
            <person name="Park J."/>
            <person name="Raffaello T."/>
            <person name="Rouze P."/>
            <person name="Salamov A."/>
            <person name="Schmutz J."/>
            <person name="Solheim H."/>
            <person name="Stahlberg J."/>
            <person name="Velez H."/>
            <person name="de Vries R.P."/>
            <person name="Wiebenga A."/>
            <person name="Woodward S."/>
            <person name="Yakovlev I."/>
            <person name="Garbelotto M."/>
            <person name="Martin F."/>
            <person name="Grigoriev I.V."/>
            <person name="Stenlid J."/>
        </authorList>
    </citation>
    <scope>NUCLEOTIDE SEQUENCE [LARGE SCALE GENOMIC DNA]</scope>
    <source>
        <strain evidence="4 5">TC 32-1</strain>
    </source>
</reference>
<dbReference type="InterPro" id="IPR056884">
    <property type="entry name" value="NPHP3-like_N"/>
</dbReference>
<dbReference type="InterPro" id="IPR031350">
    <property type="entry name" value="Goodbye_dom"/>
</dbReference>
<evidence type="ECO:0000259" key="3">
    <source>
        <dbReference type="PROSITE" id="PS50837"/>
    </source>
</evidence>
<evidence type="ECO:0000256" key="1">
    <source>
        <dbReference type="ARBA" id="ARBA00022737"/>
    </source>
</evidence>
<dbReference type="RefSeq" id="XP_009543345.1">
    <property type="nucleotide sequence ID" value="XM_009545050.1"/>
</dbReference>
<dbReference type="GeneID" id="20668696"/>
<feature type="non-terminal residue" evidence="4">
    <location>
        <position position="876"/>
    </location>
</feature>
<dbReference type="InterPro" id="IPR002110">
    <property type="entry name" value="Ankyrin_rpt"/>
</dbReference>
<organism evidence="4 5">
    <name type="scientific">Heterobasidion irregulare (strain TC 32-1)</name>
    <dbReference type="NCBI Taxonomy" id="747525"/>
    <lineage>
        <taxon>Eukaryota</taxon>
        <taxon>Fungi</taxon>
        <taxon>Dikarya</taxon>
        <taxon>Basidiomycota</taxon>
        <taxon>Agaricomycotina</taxon>
        <taxon>Agaricomycetes</taxon>
        <taxon>Russulales</taxon>
        <taxon>Bondarzewiaceae</taxon>
        <taxon>Heterobasidion</taxon>
        <taxon>Heterobasidion annosum species complex</taxon>
    </lineage>
</organism>
<dbReference type="Gene3D" id="1.25.40.20">
    <property type="entry name" value="Ankyrin repeat-containing domain"/>
    <property type="match status" value="1"/>
</dbReference>
<dbReference type="Gene3D" id="3.40.50.300">
    <property type="entry name" value="P-loop containing nucleotide triphosphate hydrolases"/>
    <property type="match status" value="1"/>
</dbReference>
<dbReference type="SUPFAM" id="SSF48403">
    <property type="entry name" value="Ankyrin repeat"/>
    <property type="match status" value="1"/>
</dbReference>
<evidence type="ECO:0000313" key="5">
    <source>
        <dbReference type="Proteomes" id="UP000030671"/>
    </source>
</evidence>
<dbReference type="InterPro" id="IPR036770">
    <property type="entry name" value="Ankyrin_rpt-contain_sf"/>
</dbReference>
<keyword evidence="1" id="KW-0677">Repeat</keyword>
<evidence type="ECO:0000313" key="4">
    <source>
        <dbReference type="EMBL" id="ETW83566.1"/>
    </source>
</evidence>
<dbReference type="STRING" id="747525.W4KER6"/>
<name>W4KER6_HETIT</name>
<evidence type="ECO:0000256" key="2">
    <source>
        <dbReference type="PROSITE-ProRule" id="PRU00023"/>
    </source>
</evidence>
<dbReference type="Pfam" id="PF24883">
    <property type="entry name" value="NPHP3_N"/>
    <property type="match status" value="1"/>
</dbReference>
<dbReference type="InterPro" id="IPR007111">
    <property type="entry name" value="NACHT_NTPase"/>
</dbReference>
<feature type="repeat" description="ANK" evidence="2">
    <location>
        <begin position="803"/>
        <end position="835"/>
    </location>
</feature>